<evidence type="ECO:0000256" key="1">
    <source>
        <dbReference type="SAM" id="MobiDB-lite"/>
    </source>
</evidence>
<feature type="compositionally biased region" description="Polar residues" evidence="1">
    <location>
        <begin position="242"/>
        <end position="254"/>
    </location>
</feature>
<dbReference type="InParanoid" id="A0A7M7NVS1"/>
<dbReference type="KEGG" id="spu:100892691"/>
<dbReference type="EnsemblMetazoa" id="XM_030986362">
    <property type="protein sequence ID" value="XP_030842222"/>
    <property type="gene ID" value="LOC100892691"/>
</dbReference>
<dbReference type="GeneID" id="100892691"/>
<accession>A0A7M7NVS1</accession>
<dbReference type="AlphaFoldDB" id="A0A7M7NVS1"/>
<dbReference type="RefSeq" id="XP_030842222.1">
    <property type="nucleotide sequence ID" value="XM_030986362.1"/>
</dbReference>
<name>A0A7M7NVS1_STRPU</name>
<dbReference type="OMA" id="WEYELCK"/>
<feature type="compositionally biased region" description="Basic and acidic residues" evidence="1">
    <location>
        <begin position="222"/>
        <end position="237"/>
    </location>
</feature>
<feature type="region of interest" description="Disordered" evidence="1">
    <location>
        <begin position="124"/>
        <end position="261"/>
    </location>
</feature>
<sequence>MAPLQGKPRTITGDFFYSHQEPVSDAASNSNNNDTAKEKKLSKIPSRCQLNLEDGYLFIYGLSMKTPFLILPKIRKVSRQKHDKEFFCLEYGTETDRFNIFLTITNKRIADDWEYELCKLTGQTPPSRRRVQTGVRPIRPNKKYTLSSPSAPEGFSLAKQDGGDVRPTNDDATDETNSEAHEDDTIPTCSNDSQPEPEDTQAAEISTMSLGDDQDTQTQRTSRRDGQRSPRESHLKEVLGSANVSPTPGNSPNSRHSDEIPNKACTDSILENTNLKLKEHQQHEIDDEKFSEVLPLKSRHFDSEMGIPQSLDQPPSGLASSGLPGALRSTDPVDQCTHIEIECSQEKSRLTFNKKVFLSTGEINDTFVRYGGSLYLKSCPESLQSELFIGTLILQVNNQEPDNARGAIEYITTSAGQTVDLLVQLFPLGVRVRLCVPSVAALGITLHGNEIMSMSGDGVMSKIADGLRCVCPALSTTDMPSPSAEQRSITAIGDYHVPFDATSDEVEDMLDSAIKSGNGHLVLQLQPTEFCQAIAPNALQRRIVKEDNALLNLRPVRRSSRPSLSLAKSLKSNPPS</sequence>
<dbReference type="OrthoDB" id="10159561at2759"/>
<protein>
    <submittedName>
        <fullName evidence="2">Uncharacterized protein</fullName>
    </submittedName>
</protein>
<dbReference type="Proteomes" id="UP000007110">
    <property type="component" value="Unassembled WGS sequence"/>
</dbReference>
<keyword evidence="3" id="KW-1185">Reference proteome</keyword>
<evidence type="ECO:0000313" key="2">
    <source>
        <dbReference type="EnsemblMetazoa" id="XP_030842222"/>
    </source>
</evidence>
<reference evidence="3" key="1">
    <citation type="submission" date="2015-02" db="EMBL/GenBank/DDBJ databases">
        <title>Genome sequencing for Strongylocentrotus purpuratus.</title>
        <authorList>
            <person name="Murali S."/>
            <person name="Liu Y."/>
            <person name="Vee V."/>
            <person name="English A."/>
            <person name="Wang M."/>
            <person name="Skinner E."/>
            <person name="Han Y."/>
            <person name="Muzny D.M."/>
            <person name="Worley K.C."/>
            <person name="Gibbs R.A."/>
        </authorList>
    </citation>
    <scope>NUCLEOTIDE SEQUENCE</scope>
</reference>
<evidence type="ECO:0000313" key="3">
    <source>
        <dbReference type="Proteomes" id="UP000007110"/>
    </source>
</evidence>
<reference evidence="2" key="2">
    <citation type="submission" date="2021-01" db="UniProtKB">
        <authorList>
            <consortium name="EnsemblMetazoa"/>
        </authorList>
    </citation>
    <scope>IDENTIFICATION</scope>
</reference>
<proteinExistence type="predicted"/>
<organism evidence="2 3">
    <name type="scientific">Strongylocentrotus purpuratus</name>
    <name type="common">Purple sea urchin</name>
    <dbReference type="NCBI Taxonomy" id="7668"/>
    <lineage>
        <taxon>Eukaryota</taxon>
        <taxon>Metazoa</taxon>
        <taxon>Echinodermata</taxon>
        <taxon>Eleutherozoa</taxon>
        <taxon>Echinozoa</taxon>
        <taxon>Echinoidea</taxon>
        <taxon>Euechinoidea</taxon>
        <taxon>Echinacea</taxon>
        <taxon>Camarodonta</taxon>
        <taxon>Echinidea</taxon>
        <taxon>Strongylocentrotidae</taxon>
        <taxon>Strongylocentrotus</taxon>
    </lineage>
</organism>